<protein>
    <submittedName>
        <fullName evidence="2">DUF308 domain-containing protein</fullName>
    </submittedName>
</protein>
<evidence type="ECO:0000313" key="2">
    <source>
        <dbReference type="EMBL" id="XBM49031.1"/>
    </source>
</evidence>
<dbReference type="RefSeq" id="WP_348788951.1">
    <property type="nucleotide sequence ID" value="NZ_CP157390.1"/>
</dbReference>
<keyword evidence="1" id="KW-0472">Membrane</keyword>
<reference evidence="2" key="1">
    <citation type="submission" date="2024-05" db="EMBL/GenBank/DDBJ databases">
        <title>The Natural Products Discovery Center: Release of the First 8490 Sequenced Strains for Exploring Actinobacteria Biosynthetic Diversity.</title>
        <authorList>
            <person name="Kalkreuter E."/>
            <person name="Kautsar S.A."/>
            <person name="Yang D."/>
            <person name="Bader C.D."/>
            <person name="Teijaro C.N."/>
            <person name="Fluegel L."/>
            <person name="Davis C.M."/>
            <person name="Simpson J.R."/>
            <person name="Lauterbach L."/>
            <person name="Steele A.D."/>
            <person name="Gui C."/>
            <person name="Meng S."/>
            <person name="Li G."/>
            <person name="Viehrig K."/>
            <person name="Ye F."/>
            <person name="Su P."/>
            <person name="Kiefer A.F."/>
            <person name="Nichols A."/>
            <person name="Cepeda A.J."/>
            <person name="Yan W."/>
            <person name="Fan B."/>
            <person name="Jiang Y."/>
            <person name="Adhikari A."/>
            <person name="Zheng C.-J."/>
            <person name="Schuster L."/>
            <person name="Cowan T.M."/>
            <person name="Smanski M.J."/>
            <person name="Chevrette M.G."/>
            <person name="de Carvalho L.P.S."/>
            <person name="Shen B."/>
        </authorList>
    </citation>
    <scope>NUCLEOTIDE SEQUENCE</scope>
    <source>
        <strain evidence="2">NPDC080035</strain>
    </source>
</reference>
<feature type="transmembrane region" description="Helical" evidence="1">
    <location>
        <begin position="155"/>
        <end position="177"/>
    </location>
</feature>
<organism evidence="2">
    <name type="scientific">Leifsonia sp. NPDC080035</name>
    <dbReference type="NCBI Taxonomy" id="3143936"/>
    <lineage>
        <taxon>Bacteria</taxon>
        <taxon>Bacillati</taxon>
        <taxon>Actinomycetota</taxon>
        <taxon>Actinomycetes</taxon>
        <taxon>Micrococcales</taxon>
        <taxon>Microbacteriaceae</taxon>
        <taxon>Leifsonia</taxon>
    </lineage>
</organism>
<name>A0AAU7GDP4_9MICO</name>
<keyword evidence="1" id="KW-0812">Transmembrane</keyword>
<feature type="transmembrane region" description="Helical" evidence="1">
    <location>
        <begin position="101"/>
        <end position="123"/>
    </location>
</feature>
<feature type="transmembrane region" description="Helical" evidence="1">
    <location>
        <begin position="75"/>
        <end position="95"/>
    </location>
</feature>
<sequence>MTSVTPLSRPATMASALRTLYFVRFGFAVVWAILVAVTATAITPLVAVLLVIYPVFDAIAAVIDHRASRGTRSSALLYVNMSLSALAAIGLAFAATSGRSAVLLVWGLWAIAAGAVQLIVAVARRSLGGQWPMILSGGISVLAGLAFALQSGGASASLVGVAGYATLGGVFFLVSALRLRRTARTDSTQQTDNNR</sequence>
<feature type="transmembrane region" description="Helical" evidence="1">
    <location>
        <begin position="21"/>
        <end position="39"/>
    </location>
</feature>
<accession>A0AAU7GDP4</accession>
<evidence type="ECO:0000256" key="1">
    <source>
        <dbReference type="SAM" id="Phobius"/>
    </source>
</evidence>
<feature type="transmembrane region" description="Helical" evidence="1">
    <location>
        <begin position="130"/>
        <end position="149"/>
    </location>
</feature>
<feature type="transmembrane region" description="Helical" evidence="1">
    <location>
        <begin position="45"/>
        <end position="63"/>
    </location>
</feature>
<gene>
    <name evidence="2" type="ORF">AAME72_04040</name>
</gene>
<dbReference type="EMBL" id="CP157390">
    <property type="protein sequence ID" value="XBM49031.1"/>
    <property type="molecule type" value="Genomic_DNA"/>
</dbReference>
<proteinExistence type="predicted"/>
<keyword evidence="1" id="KW-1133">Transmembrane helix</keyword>
<dbReference type="AlphaFoldDB" id="A0AAU7GDP4"/>